<dbReference type="EMBL" id="JAQGDS010000003">
    <property type="protein sequence ID" value="KAJ6261752.1"/>
    <property type="molecule type" value="Genomic_DNA"/>
</dbReference>
<evidence type="ECO:0000313" key="4">
    <source>
        <dbReference type="Proteomes" id="UP001221413"/>
    </source>
</evidence>
<organism evidence="3 4">
    <name type="scientific">Drechslerella dactyloides</name>
    <name type="common">Nematode-trapping fungus</name>
    <name type="synonym">Arthrobotrys dactyloides</name>
    <dbReference type="NCBI Taxonomy" id="74499"/>
    <lineage>
        <taxon>Eukaryota</taxon>
        <taxon>Fungi</taxon>
        <taxon>Dikarya</taxon>
        <taxon>Ascomycota</taxon>
        <taxon>Pezizomycotina</taxon>
        <taxon>Orbiliomycetes</taxon>
        <taxon>Orbiliales</taxon>
        <taxon>Orbiliaceae</taxon>
        <taxon>Drechslerella</taxon>
    </lineage>
</organism>
<sequence>MVTSLRYVEIKPSPLYSIFTCLTGQNIHVLKISKNELDDELATRQAMSDTEQASTDATAAATASSTPQSQSLNQKSMEILATVLQCASVDISKQVDFNTVAAKLGYKNAETAKKRYQQVRKQLLDSAGAAQPAVKKESQKNDKQGDGDESKDGDKGVGLRGGDASGNPKKRGRKPKNASAGAEDGKEKKGKRVSKKVKVEKEDDEGLKVKSEGQDGEEGKLADGGEEDKENAVKCEE</sequence>
<dbReference type="AlphaFoldDB" id="A0AAD6J0M8"/>
<dbReference type="Proteomes" id="UP001221413">
    <property type="component" value="Unassembled WGS sequence"/>
</dbReference>
<evidence type="ECO:0000259" key="2">
    <source>
        <dbReference type="Pfam" id="PF22980"/>
    </source>
</evidence>
<keyword evidence="4" id="KW-1185">Reference proteome</keyword>
<feature type="region of interest" description="Disordered" evidence="1">
    <location>
        <begin position="125"/>
        <end position="237"/>
    </location>
</feature>
<proteinExistence type="predicted"/>
<name>A0AAD6J0M8_DREDA</name>
<accession>A0AAD6J0M8</accession>
<comment type="caution">
    <text evidence="3">The sequence shown here is derived from an EMBL/GenBank/DDBJ whole genome shotgun (WGS) entry which is preliminary data.</text>
</comment>
<dbReference type="Pfam" id="PF22980">
    <property type="entry name" value="Myb_DNA-bind_8"/>
    <property type="match status" value="1"/>
</dbReference>
<evidence type="ECO:0000313" key="3">
    <source>
        <dbReference type="EMBL" id="KAJ6261752.1"/>
    </source>
</evidence>
<feature type="compositionally biased region" description="Low complexity" evidence="1">
    <location>
        <begin position="48"/>
        <end position="71"/>
    </location>
</feature>
<reference evidence="3" key="1">
    <citation type="submission" date="2023-01" db="EMBL/GenBank/DDBJ databases">
        <title>The chitinases involved in constricting ring structure development in the nematode-trapping fungus Drechslerella dactyloides.</title>
        <authorList>
            <person name="Wang R."/>
            <person name="Zhang L."/>
            <person name="Tang P."/>
            <person name="Li S."/>
            <person name="Liang L."/>
        </authorList>
    </citation>
    <scope>NUCLEOTIDE SEQUENCE</scope>
    <source>
        <strain evidence="3">YMF1.00031</strain>
    </source>
</reference>
<evidence type="ECO:0000256" key="1">
    <source>
        <dbReference type="SAM" id="MobiDB-lite"/>
    </source>
</evidence>
<feature type="domain" description="Myb-like DNA-binding" evidence="2">
    <location>
        <begin position="80"/>
        <end position="122"/>
    </location>
</feature>
<gene>
    <name evidence="3" type="ORF">Dda_2551</name>
</gene>
<feature type="compositionally biased region" description="Basic and acidic residues" evidence="1">
    <location>
        <begin position="197"/>
        <end position="223"/>
    </location>
</feature>
<dbReference type="InterPro" id="IPR054505">
    <property type="entry name" value="Myb_DNA-bind_8"/>
</dbReference>
<feature type="compositionally biased region" description="Basic and acidic residues" evidence="1">
    <location>
        <begin position="134"/>
        <end position="157"/>
    </location>
</feature>
<protein>
    <recommendedName>
        <fullName evidence="2">Myb-like DNA-binding domain-containing protein</fullName>
    </recommendedName>
</protein>
<feature type="region of interest" description="Disordered" evidence="1">
    <location>
        <begin position="44"/>
        <end position="71"/>
    </location>
</feature>